<feature type="domain" description="Response regulatory" evidence="2">
    <location>
        <begin position="6"/>
        <end position="126"/>
    </location>
</feature>
<dbReference type="InterPro" id="IPR001789">
    <property type="entry name" value="Sig_transdc_resp-reg_receiver"/>
</dbReference>
<evidence type="ECO:0000313" key="4">
    <source>
        <dbReference type="Proteomes" id="UP000490922"/>
    </source>
</evidence>
<dbReference type="Proteomes" id="UP000490922">
    <property type="component" value="Unassembled WGS sequence"/>
</dbReference>
<dbReference type="PANTHER" id="PTHR44520">
    <property type="entry name" value="RESPONSE REGULATOR RCP1-RELATED"/>
    <property type="match status" value="1"/>
</dbReference>
<feature type="modified residue" description="4-aspartylphosphate" evidence="1">
    <location>
        <position position="59"/>
    </location>
</feature>
<dbReference type="AlphaFoldDB" id="A0A7J5AIH3"/>
<keyword evidence="4" id="KW-1185">Reference proteome</keyword>
<keyword evidence="1" id="KW-0597">Phosphoprotein</keyword>
<sequence length="145" mass="16899">MSKILKILFIEDDVIEMMKFIRVLNLLNYNHEVIDSKNGFDAIQILTIKEIIPDIIILDLNMPKVNGIEFLTLLKNDELLKYIPAIILTTSNNPTDIYECYKIGIAGYIVKPLKYDDYVKKIQKTLEYWSVNELIINENNQCTEL</sequence>
<proteinExistence type="predicted"/>
<dbReference type="RefSeq" id="WP_151106803.1">
    <property type="nucleotide sequence ID" value="NZ_WAEM01000002.1"/>
</dbReference>
<dbReference type="SMART" id="SM00448">
    <property type="entry name" value="REC"/>
    <property type="match status" value="1"/>
</dbReference>
<dbReference type="PROSITE" id="PS50110">
    <property type="entry name" value="RESPONSE_REGULATORY"/>
    <property type="match status" value="1"/>
</dbReference>
<dbReference type="EMBL" id="WAEM01000002">
    <property type="protein sequence ID" value="KAB1156809.1"/>
    <property type="molecule type" value="Genomic_DNA"/>
</dbReference>
<comment type="caution">
    <text evidence="3">The sequence shown here is derived from an EMBL/GenBank/DDBJ whole genome shotgun (WGS) entry which is preliminary data.</text>
</comment>
<evidence type="ECO:0000256" key="1">
    <source>
        <dbReference type="PROSITE-ProRule" id="PRU00169"/>
    </source>
</evidence>
<protein>
    <submittedName>
        <fullName evidence="3">Response regulator</fullName>
    </submittedName>
</protein>
<dbReference type="Gene3D" id="3.40.50.2300">
    <property type="match status" value="1"/>
</dbReference>
<dbReference type="InterPro" id="IPR011006">
    <property type="entry name" value="CheY-like_superfamily"/>
</dbReference>
<gene>
    <name evidence="3" type="ORF">F6464_05510</name>
</gene>
<organism evidence="3 4">
    <name type="scientific">Flavobacterium luteum</name>
    <dbReference type="NCBI Taxonomy" id="2026654"/>
    <lineage>
        <taxon>Bacteria</taxon>
        <taxon>Pseudomonadati</taxon>
        <taxon>Bacteroidota</taxon>
        <taxon>Flavobacteriia</taxon>
        <taxon>Flavobacteriales</taxon>
        <taxon>Flavobacteriaceae</taxon>
        <taxon>Flavobacterium</taxon>
    </lineage>
</organism>
<dbReference type="SUPFAM" id="SSF52172">
    <property type="entry name" value="CheY-like"/>
    <property type="match status" value="1"/>
</dbReference>
<name>A0A7J5AIH3_9FLAO</name>
<accession>A0A7J5AIH3</accession>
<dbReference type="GO" id="GO:0000160">
    <property type="term" value="P:phosphorelay signal transduction system"/>
    <property type="evidence" value="ECO:0007669"/>
    <property type="project" value="InterPro"/>
</dbReference>
<evidence type="ECO:0000313" key="3">
    <source>
        <dbReference type="EMBL" id="KAB1156809.1"/>
    </source>
</evidence>
<evidence type="ECO:0000259" key="2">
    <source>
        <dbReference type="PROSITE" id="PS50110"/>
    </source>
</evidence>
<dbReference type="Pfam" id="PF00072">
    <property type="entry name" value="Response_reg"/>
    <property type="match status" value="1"/>
</dbReference>
<dbReference type="PANTHER" id="PTHR44520:SF2">
    <property type="entry name" value="RESPONSE REGULATOR RCP1"/>
    <property type="match status" value="1"/>
</dbReference>
<reference evidence="3 4" key="1">
    <citation type="submission" date="2019-09" db="EMBL/GenBank/DDBJ databases">
        <title>Flavobacterium sp. nov., isolated from glacier ice.</title>
        <authorList>
            <person name="Liu Q."/>
        </authorList>
    </citation>
    <scope>NUCLEOTIDE SEQUENCE [LARGE SCALE GENOMIC DNA]</scope>
    <source>
        <strain evidence="3 4">NBRC 112527</strain>
    </source>
</reference>
<dbReference type="InterPro" id="IPR052893">
    <property type="entry name" value="TCS_response_regulator"/>
</dbReference>
<dbReference type="OrthoDB" id="7631574at2"/>